<dbReference type="Gene3D" id="1.10.10.10">
    <property type="entry name" value="Winged helix-like DNA-binding domain superfamily/Winged helix DNA-binding domain"/>
    <property type="match status" value="1"/>
</dbReference>
<dbReference type="Proteomes" id="UP000064967">
    <property type="component" value="Chromosome"/>
</dbReference>
<dbReference type="AlphaFoldDB" id="A0A0K1Q5G4"/>
<evidence type="ECO:0000256" key="4">
    <source>
        <dbReference type="ARBA" id="ARBA00023163"/>
    </source>
</evidence>
<dbReference type="InterPro" id="IPR007627">
    <property type="entry name" value="RNA_pol_sigma70_r2"/>
</dbReference>
<dbReference type="InterPro" id="IPR013325">
    <property type="entry name" value="RNA_pol_sigma_r2"/>
</dbReference>
<evidence type="ECO:0000256" key="1">
    <source>
        <dbReference type="ARBA" id="ARBA00010641"/>
    </source>
</evidence>
<evidence type="ECO:0000259" key="6">
    <source>
        <dbReference type="Pfam" id="PF04542"/>
    </source>
</evidence>
<gene>
    <name evidence="8" type="ORF">AKJ09_07734</name>
</gene>
<protein>
    <recommendedName>
        <fullName evidence="10">RNA polymerase sigma factor RpoE</fullName>
    </recommendedName>
</protein>
<evidence type="ECO:0000256" key="2">
    <source>
        <dbReference type="ARBA" id="ARBA00023015"/>
    </source>
</evidence>
<evidence type="ECO:0000256" key="5">
    <source>
        <dbReference type="SAM" id="MobiDB-lite"/>
    </source>
</evidence>
<name>A0A0K1Q5G4_9BACT</name>
<reference evidence="8 9" key="1">
    <citation type="submission" date="2015-08" db="EMBL/GenBank/DDBJ databases">
        <authorList>
            <person name="Babu N.S."/>
            <person name="Beckwith C.J."/>
            <person name="Beseler K.G."/>
            <person name="Brison A."/>
            <person name="Carone J.V."/>
            <person name="Caskin T.P."/>
            <person name="Diamond M."/>
            <person name="Durham M.E."/>
            <person name="Foxe J.M."/>
            <person name="Go M."/>
            <person name="Henderson B.A."/>
            <person name="Jones I.B."/>
            <person name="McGettigan J.A."/>
            <person name="Micheletti S.J."/>
            <person name="Nasrallah M.E."/>
            <person name="Ortiz D."/>
            <person name="Piller C.R."/>
            <person name="Privatt S.R."/>
            <person name="Schneider S.L."/>
            <person name="Sharp S."/>
            <person name="Smith T.C."/>
            <person name="Stanton J.D."/>
            <person name="Ullery H.E."/>
            <person name="Wilson R.J."/>
            <person name="Serrano M.G."/>
            <person name="Buck G."/>
            <person name="Lee V."/>
            <person name="Wang Y."/>
            <person name="Carvalho R."/>
            <person name="Voegtly L."/>
            <person name="Shi R."/>
            <person name="Duckworth R."/>
            <person name="Johnson A."/>
            <person name="Loviza R."/>
            <person name="Walstead R."/>
            <person name="Shah Z."/>
            <person name="Kiflezghi M."/>
            <person name="Wade K."/>
            <person name="Ball S.L."/>
            <person name="Bradley K.W."/>
            <person name="Asai D.J."/>
            <person name="Bowman C.A."/>
            <person name="Russell D.A."/>
            <person name="Pope W.H."/>
            <person name="Jacobs-Sera D."/>
            <person name="Hendrix R.W."/>
            <person name="Hatfull G.F."/>
        </authorList>
    </citation>
    <scope>NUCLEOTIDE SEQUENCE [LARGE SCALE GENOMIC DNA]</scope>
    <source>
        <strain evidence="8 9">DSM 27648</strain>
    </source>
</reference>
<comment type="similarity">
    <text evidence="1">Belongs to the sigma-70 factor family. ECF subfamily.</text>
</comment>
<dbReference type="NCBIfam" id="TIGR02937">
    <property type="entry name" value="sigma70-ECF"/>
    <property type="match status" value="1"/>
</dbReference>
<dbReference type="Pfam" id="PF04542">
    <property type="entry name" value="Sigma70_r2"/>
    <property type="match status" value="1"/>
</dbReference>
<dbReference type="EMBL" id="CP012333">
    <property type="protein sequence ID" value="AKV01071.1"/>
    <property type="molecule type" value="Genomic_DNA"/>
</dbReference>
<evidence type="ECO:0000313" key="8">
    <source>
        <dbReference type="EMBL" id="AKV01071.1"/>
    </source>
</evidence>
<dbReference type="InterPro" id="IPR013324">
    <property type="entry name" value="RNA_pol_sigma_r3/r4-like"/>
</dbReference>
<proteinExistence type="inferred from homology"/>
<dbReference type="STRING" id="1391654.AKJ09_07734"/>
<dbReference type="SUPFAM" id="SSF88659">
    <property type="entry name" value="Sigma3 and sigma4 domains of RNA polymerase sigma factors"/>
    <property type="match status" value="1"/>
</dbReference>
<feature type="region of interest" description="Disordered" evidence="5">
    <location>
        <begin position="61"/>
        <end position="94"/>
    </location>
</feature>
<evidence type="ECO:0000313" key="9">
    <source>
        <dbReference type="Proteomes" id="UP000064967"/>
    </source>
</evidence>
<dbReference type="Gene3D" id="1.10.1740.10">
    <property type="match status" value="1"/>
</dbReference>
<dbReference type="PANTHER" id="PTHR43133:SF51">
    <property type="entry name" value="RNA POLYMERASE SIGMA FACTOR"/>
    <property type="match status" value="1"/>
</dbReference>
<accession>A0A0K1Q5G4</accession>
<evidence type="ECO:0008006" key="10">
    <source>
        <dbReference type="Google" id="ProtNLM"/>
    </source>
</evidence>
<keyword evidence="4" id="KW-0804">Transcription</keyword>
<sequence length="167" mass="18805">MVAQDYEFVWRVLRRFGLSTDEAADATQEVFTVLAARIADVHPDAVKTFLFQTARNLASNARRARARRPRQAEDDELETHPDPNPNPESLANEGERRRLLDSLLERLPEDLRAVIVLCEFENATLVEAGLLLDIPRGTVASRLRRARALLAAWMRGAAPSSFEEETP</sequence>
<dbReference type="PANTHER" id="PTHR43133">
    <property type="entry name" value="RNA POLYMERASE ECF-TYPE SIGMA FACTO"/>
    <property type="match status" value="1"/>
</dbReference>
<dbReference type="InterPro" id="IPR039425">
    <property type="entry name" value="RNA_pol_sigma-70-like"/>
</dbReference>
<dbReference type="Pfam" id="PF08281">
    <property type="entry name" value="Sigma70_r4_2"/>
    <property type="match status" value="1"/>
</dbReference>
<organism evidence="8 9">
    <name type="scientific">Labilithrix luteola</name>
    <dbReference type="NCBI Taxonomy" id="1391654"/>
    <lineage>
        <taxon>Bacteria</taxon>
        <taxon>Pseudomonadati</taxon>
        <taxon>Myxococcota</taxon>
        <taxon>Polyangia</taxon>
        <taxon>Polyangiales</taxon>
        <taxon>Labilitrichaceae</taxon>
        <taxon>Labilithrix</taxon>
    </lineage>
</organism>
<keyword evidence="2" id="KW-0805">Transcription regulation</keyword>
<evidence type="ECO:0000256" key="3">
    <source>
        <dbReference type="ARBA" id="ARBA00023082"/>
    </source>
</evidence>
<feature type="domain" description="RNA polymerase sigma factor 70 region 4 type 2" evidence="7">
    <location>
        <begin position="98"/>
        <end position="150"/>
    </location>
</feature>
<dbReference type="InterPro" id="IPR036388">
    <property type="entry name" value="WH-like_DNA-bd_sf"/>
</dbReference>
<dbReference type="GO" id="GO:0003677">
    <property type="term" value="F:DNA binding"/>
    <property type="evidence" value="ECO:0007669"/>
    <property type="project" value="InterPro"/>
</dbReference>
<dbReference type="KEGG" id="llu:AKJ09_07734"/>
<dbReference type="InterPro" id="IPR014284">
    <property type="entry name" value="RNA_pol_sigma-70_dom"/>
</dbReference>
<keyword evidence="3" id="KW-0731">Sigma factor</keyword>
<evidence type="ECO:0000259" key="7">
    <source>
        <dbReference type="Pfam" id="PF08281"/>
    </source>
</evidence>
<dbReference type="InterPro" id="IPR013249">
    <property type="entry name" value="RNA_pol_sigma70_r4_t2"/>
</dbReference>
<dbReference type="GO" id="GO:0016987">
    <property type="term" value="F:sigma factor activity"/>
    <property type="evidence" value="ECO:0007669"/>
    <property type="project" value="UniProtKB-KW"/>
</dbReference>
<dbReference type="SUPFAM" id="SSF88946">
    <property type="entry name" value="Sigma2 domain of RNA polymerase sigma factors"/>
    <property type="match status" value="1"/>
</dbReference>
<keyword evidence="9" id="KW-1185">Reference proteome</keyword>
<dbReference type="GO" id="GO:0006352">
    <property type="term" value="P:DNA-templated transcription initiation"/>
    <property type="evidence" value="ECO:0007669"/>
    <property type="project" value="InterPro"/>
</dbReference>
<feature type="domain" description="RNA polymerase sigma-70 region 2" evidence="6">
    <location>
        <begin position="2"/>
        <end position="68"/>
    </location>
</feature>